<dbReference type="RefSeq" id="WP_077494262.1">
    <property type="nucleotide sequence ID" value="NZ_MLHG01000045.1"/>
</dbReference>
<dbReference type="EMBL" id="MLHG01000045">
    <property type="protein sequence ID" value="OOF39112.1"/>
    <property type="molecule type" value="Genomic_DNA"/>
</dbReference>
<accession>A0A1V3IFQ8</accession>
<keyword evidence="1" id="KW-0732">Signal</keyword>
<evidence type="ECO:0000313" key="3">
    <source>
        <dbReference type="Proteomes" id="UP000189426"/>
    </source>
</evidence>
<evidence type="ECO:0008006" key="4">
    <source>
        <dbReference type="Google" id="ProtNLM"/>
    </source>
</evidence>
<dbReference type="STRING" id="1908257.BKK47_07455"/>
<feature type="chain" id="PRO_5012482972" description="Hemolysin" evidence="1">
    <location>
        <begin position="23"/>
        <end position="79"/>
    </location>
</feature>
<dbReference type="PROSITE" id="PS51257">
    <property type="entry name" value="PROKAR_LIPOPROTEIN"/>
    <property type="match status" value="1"/>
</dbReference>
<gene>
    <name evidence="2" type="ORF">BKK47_07455</name>
</gene>
<reference evidence="2 3" key="1">
    <citation type="submission" date="2016-10" db="EMBL/GenBank/DDBJ databases">
        <title>Rodentibacter gen. nov. and new species.</title>
        <authorList>
            <person name="Christensen H."/>
        </authorList>
    </citation>
    <scope>NUCLEOTIDE SEQUENCE [LARGE SCALE GENOMIC DNA]</scope>
    <source>
        <strain evidence="2 3">Ppn418</strain>
    </source>
</reference>
<evidence type="ECO:0000256" key="1">
    <source>
        <dbReference type="SAM" id="SignalP"/>
    </source>
</evidence>
<dbReference type="AlphaFoldDB" id="A0A1V3IFQ8"/>
<protein>
    <recommendedName>
        <fullName evidence="4">Hemolysin</fullName>
    </recommendedName>
</protein>
<proteinExistence type="predicted"/>
<organism evidence="2 3">
    <name type="scientific">Rodentibacter mrazii</name>
    <dbReference type="NCBI Taxonomy" id="1908257"/>
    <lineage>
        <taxon>Bacteria</taxon>
        <taxon>Pseudomonadati</taxon>
        <taxon>Pseudomonadota</taxon>
        <taxon>Gammaproteobacteria</taxon>
        <taxon>Pasteurellales</taxon>
        <taxon>Pasteurellaceae</taxon>
        <taxon>Rodentibacter</taxon>
    </lineage>
</organism>
<sequence length="79" mass="8907">MKKTLKTTASAVIFAGVLSACSQTPQTIQIVEKRDMYGCLVSAGESFSYTKQRCISPLNSEEHYNRMRAIRAKNRIIHK</sequence>
<keyword evidence="3" id="KW-1185">Reference proteome</keyword>
<feature type="signal peptide" evidence="1">
    <location>
        <begin position="1"/>
        <end position="22"/>
    </location>
</feature>
<dbReference type="Proteomes" id="UP000189426">
    <property type="component" value="Unassembled WGS sequence"/>
</dbReference>
<evidence type="ECO:0000313" key="2">
    <source>
        <dbReference type="EMBL" id="OOF39112.1"/>
    </source>
</evidence>
<comment type="caution">
    <text evidence="2">The sequence shown here is derived from an EMBL/GenBank/DDBJ whole genome shotgun (WGS) entry which is preliminary data.</text>
</comment>
<name>A0A1V3IFQ8_9PAST</name>